<protein>
    <submittedName>
        <fullName evidence="2">Nuclear transport factor 2 family protein</fullName>
    </submittedName>
</protein>
<dbReference type="OrthoDB" id="7432584at2"/>
<feature type="domain" description="SnoaL-like" evidence="1">
    <location>
        <begin position="6"/>
        <end position="128"/>
    </location>
</feature>
<sequence length="146" mass="15982">MIAIPLEDRIGLQDLMTAYCYAVDKLDDVAGLLSLFTPDAVLDFTAIGLPLMHGHGEIKAFFDRVFADMSHHSHYISNFRPIRYDGASGAMTAYVVGLGRAKDGNTVEVNVQYTFDAVKTGSGWLCTRYSMFAMMPLPGSLAEIHG</sequence>
<dbReference type="InterPro" id="IPR032710">
    <property type="entry name" value="NTF2-like_dom_sf"/>
</dbReference>
<accession>A0A975Q182</accession>
<evidence type="ECO:0000259" key="1">
    <source>
        <dbReference type="Pfam" id="PF13577"/>
    </source>
</evidence>
<gene>
    <name evidence="2" type="ORF">KFK14_21630</name>
</gene>
<dbReference type="EMBL" id="CP073910">
    <property type="protein sequence ID" value="QUT05529.1"/>
    <property type="molecule type" value="Genomic_DNA"/>
</dbReference>
<dbReference type="KEGG" id="spph:KFK14_21630"/>
<dbReference type="Proteomes" id="UP000681425">
    <property type="component" value="Chromosome"/>
</dbReference>
<keyword evidence="3" id="KW-1185">Reference proteome</keyword>
<reference evidence="2" key="1">
    <citation type="submission" date="2021-04" db="EMBL/GenBank/DDBJ databases">
        <title>Isolation of p-tert-butylphenol degrading bacteria Sphingobium phenoxybenzoativorans Tas13 from active sludge.</title>
        <authorList>
            <person name="Li Y."/>
        </authorList>
    </citation>
    <scope>NUCLEOTIDE SEQUENCE</scope>
    <source>
        <strain evidence="2">Tas13</strain>
    </source>
</reference>
<dbReference type="SUPFAM" id="SSF54427">
    <property type="entry name" value="NTF2-like"/>
    <property type="match status" value="1"/>
</dbReference>
<dbReference type="RefSeq" id="WP_070155801.1">
    <property type="nucleotide sequence ID" value="NZ_CP073910.1"/>
</dbReference>
<dbReference type="Gene3D" id="3.10.450.50">
    <property type="match status" value="1"/>
</dbReference>
<evidence type="ECO:0000313" key="3">
    <source>
        <dbReference type="Proteomes" id="UP000681425"/>
    </source>
</evidence>
<dbReference type="InterPro" id="IPR037401">
    <property type="entry name" value="SnoaL-like"/>
</dbReference>
<organism evidence="2 3">
    <name type="scientific">Sphingobium phenoxybenzoativorans</name>
    <dbReference type="NCBI Taxonomy" id="1592790"/>
    <lineage>
        <taxon>Bacteria</taxon>
        <taxon>Pseudomonadati</taxon>
        <taxon>Pseudomonadota</taxon>
        <taxon>Alphaproteobacteria</taxon>
        <taxon>Sphingomonadales</taxon>
        <taxon>Sphingomonadaceae</taxon>
        <taxon>Sphingobium</taxon>
    </lineage>
</organism>
<evidence type="ECO:0000313" key="2">
    <source>
        <dbReference type="EMBL" id="QUT05529.1"/>
    </source>
</evidence>
<dbReference type="CDD" id="cd00531">
    <property type="entry name" value="NTF2_like"/>
    <property type="match status" value="1"/>
</dbReference>
<proteinExistence type="predicted"/>
<dbReference type="Pfam" id="PF13577">
    <property type="entry name" value="SnoaL_4"/>
    <property type="match status" value="1"/>
</dbReference>
<dbReference type="AlphaFoldDB" id="A0A975Q182"/>
<name>A0A975Q182_9SPHN</name>